<sequence length="138" mass="14481">MTDDAQLPDPPEPGSAAAEPDELAALALRAEAGEVTHIDLVDAFMASTIYVPSVTDPEQGPIEPVTSRIENVDYHVIASSVAALQQTIEVAQYAVPMDGRVLVKGMNPEIGLLVNHAAGAFAIPKAMLDDLRAARPLG</sequence>
<proteinExistence type="predicted"/>
<dbReference type="Proteomes" id="UP000552045">
    <property type="component" value="Unassembled WGS sequence"/>
</dbReference>
<reference evidence="2 3" key="1">
    <citation type="submission" date="2020-07" db="EMBL/GenBank/DDBJ databases">
        <title>Sequencing the genomes of 1000 actinobacteria strains.</title>
        <authorList>
            <person name="Klenk H.-P."/>
        </authorList>
    </citation>
    <scope>NUCLEOTIDE SEQUENCE [LARGE SCALE GENOMIC DNA]</scope>
    <source>
        <strain evidence="2 3">DSM 22185</strain>
    </source>
</reference>
<evidence type="ECO:0000313" key="2">
    <source>
        <dbReference type="EMBL" id="NYD52962.1"/>
    </source>
</evidence>
<evidence type="ECO:0000313" key="3">
    <source>
        <dbReference type="Proteomes" id="UP000552045"/>
    </source>
</evidence>
<accession>A0A7Y9ES73</accession>
<gene>
    <name evidence="2" type="ORF">BKA02_000017</name>
</gene>
<dbReference type="RefSeq" id="WP_179430129.1">
    <property type="nucleotide sequence ID" value="NZ_BAABLC010000003.1"/>
</dbReference>
<evidence type="ECO:0000259" key="1">
    <source>
        <dbReference type="Pfam" id="PF07179"/>
    </source>
</evidence>
<comment type="caution">
    <text evidence="2">The sequence shown here is derived from an EMBL/GenBank/DDBJ whole genome shotgun (WGS) entry which is preliminary data.</text>
</comment>
<dbReference type="EMBL" id="JACCBH010000001">
    <property type="protein sequence ID" value="NYD52962.1"/>
    <property type="molecule type" value="Genomic_DNA"/>
</dbReference>
<dbReference type="Pfam" id="PF07179">
    <property type="entry name" value="SseB"/>
    <property type="match status" value="1"/>
</dbReference>
<name>A0A7Y9ES73_9MICO</name>
<dbReference type="AlphaFoldDB" id="A0A7Y9ES73"/>
<dbReference type="InterPro" id="IPR009839">
    <property type="entry name" value="SseB_N"/>
</dbReference>
<organism evidence="2 3">
    <name type="scientific">Microbacterium pseudoresistens</name>
    <dbReference type="NCBI Taxonomy" id="640634"/>
    <lineage>
        <taxon>Bacteria</taxon>
        <taxon>Bacillati</taxon>
        <taxon>Actinomycetota</taxon>
        <taxon>Actinomycetes</taxon>
        <taxon>Micrococcales</taxon>
        <taxon>Microbacteriaceae</taxon>
        <taxon>Microbacterium</taxon>
    </lineage>
</organism>
<protein>
    <recommendedName>
        <fullName evidence="1">SseB protein N-terminal domain-containing protein</fullName>
    </recommendedName>
</protein>
<keyword evidence="3" id="KW-1185">Reference proteome</keyword>
<feature type="domain" description="SseB protein N-terminal" evidence="1">
    <location>
        <begin position="25"/>
        <end position="118"/>
    </location>
</feature>